<feature type="domain" description="KIB1-4 beta-propeller" evidence="1">
    <location>
        <begin position="70"/>
        <end position="304"/>
    </location>
</feature>
<dbReference type="OrthoDB" id="642536at2759"/>
<protein>
    <recommendedName>
        <fullName evidence="1">KIB1-4 beta-propeller domain-containing protein</fullName>
    </recommendedName>
</protein>
<comment type="caution">
    <text evidence="2">The sequence shown here is derived from an EMBL/GenBank/DDBJ whole genome shotgun (WGS) entry which is preliminary data.</text>
</comment>
<evidence type="ECO:0000313" key="2">
    <source>
        <dbReference type="EMBL" id="KAG2295223.1"/>
    </source>
</evidence>
<dbReference type="Proteomes" id="UP000886595">
    <property type="component" value="Unassembled WGS sequence"/>
</dbReference>
<dbReference type="InterPro" id="IPR005174">
    <property type="entry name" value="KIB1-4_b-propeller"/>
</dbReference>
<evidence type="ECO:0000313" key="3">
    <source>
        <dbReference type="Proteomes" id="UP000886595"/>
    </source>
</evidence>
<sequence>MFRFLQVGLAKPVRGSNSMQTVVRSLSSLEGVTSSPYLLLPMEVVEDHGVDGKVVNLNYFDPMKNETVKVRNRTIPEKMCTPSSSYIGSSRGWVASMNTEDMTVHVTNMFNPTVPKSSQRVISLPPFDPIIPYDSLPFNPRCPIGYGASLSSCPDRSQDSDSVTLALKWMDSISFCNLGNGSKWIHLQDSIPGHFCGSRVFSPTEIQLLSHSQRSFSPCPPPISPVPSTGLLPATNFSLSSPGHLRHRVRAFETVWPLQPNGSVSLWRLVTSYLATVGGNPISFWEQHKKKEGHVTKRFMVLKMQTVVRSLSSLEGVTSSPYLLLPMEVVEDHGVDGKVVNLNYFDPMKNETVKVRNRTIPEKMCTPSSSYIGSSRGWVASMNTEDMTVHVTNMFNPTVPKSSQRVISLPPFDPIIPYDSLPFNPRCPIGYGASLSSCPDRSQDSDSVTLALKWMDSISFCNLGNGSKWIHLQDSIPGHFCGSRVFFSDRDSTFYLTPNVPFLPVRHPSPQFHQLAYYPQPTSLCRLPDISDTEYELLRQCGPFNQMVQSPSGDLLLVIWFVQATVGGNPISFWEQHKKKEGHVTKRFMVLKVDSDNGCKSYTEDIGDLCIFYGQNELFCVNATNYPGLEPNSIYFVEFGDTGRIYIFDLATQTFTELAKLDNLTGPPYWLDPTFV</sequence>
<proteinExistence type="predicted"/>
<reference evidence="2 3" key="1">
    <citation type="submission" date="2020-02" db="EMBL/GenBank/DDBJ databases">
        <authorList>
            <person name="Ma Q."/>
            <person name="Huang Y."/>
            <person name="Song X."/>
            <person name="Pei D."/>
        </authorList>
    </citation>
    <scope>NUCLEOTIDE SEQUENCE [LARGE SCALE GENOMIC DNA]</scope>
    <source>
        <strain evidence="2">Sxm20200214</strain>
        <tissue evidence="2">Leaf</tissue>
    </source>
</reference>
<dbReference type="PANTHER" id="PTHR44259:SF93">
    <property type="entry name" value="PROTEIN, PUTATIVE (DUF295)-RELATED"/>
    <property type="match status" value="1"/>
</dbReference>
<keyword evidence="3" id="KW-1185">Reference proteome</keyword>
<dbReference type="AlphaFoldDB" id="A0A8X7RTR1"/>
<dbReference type="EMBL" id="JAAMPC010000009">
    <property type="protein sequence ID" value="KAG2295223.1"/>
    <property type="molecule type" value="Genomic_DNA"/>
</dbReference>
<gene>
    <name evidence="2" type="ORF">Bca52824_041892</name>
</gene>
<feature type="domain" description="KIB1-4 beta-propeller" evidence="1">
    <location>
        <begin position="355"/>
        <end position="649"/>
    </location>
</feature>
<evidence type="ECO:0000259" key="1">
    <source>
        <dbReference type="Pfam" id="PF03478"/>
    </source>
</evidence>
<dbReference type="PANTHER" id="PTHR44259">
    <property type="entry name" value="OS07G0183000 PROTEIN-RELATED"/>
    <property type="match status" value="1"/>
</dbReference>
<dbReference type="InterPro" id="IPR050942">
    <property type="entry name" value="F-box_BR-signaling"/>
</dbReference>
<name>A0A8X7RTR1_BRACI</name>
<accession>A0A8X7RTR1</accession>
<organism evidence="2 3">
    <name type="scientific">Brassica carinata</name>
    <name type="common">Ethiopian mustard</name>
    <name type="synonym">Abyssinian cabbage</name>
    <dbReference type="NCBI Taxonomy" id="52824"/>
    <lineage>
        <taxon>Eukaryota</taxon>
        <taxon>Viridiplantae</taxon>
        <taxon>Streptophyta</taxon>
        <taxon>Embryophyta</taxon>
        <taxon>Tracheophyta</taxon>
        <taxon>Spermatophyta</taxon>
        <taxon>Magnoliopsida</taxon>
        <taxon>eudicotyledons</taxon>
        <taxon>Gunneridae</taxon>
        <taxon>Pentapetalae</taxon>
        <taxon>rosids</taxon>
        <taxon>malvids</taxon>
        <taxon>Brassicales</taxon>
        <taxon>Brassicaceae</taxon>
        <taxon>Brassiceae</taxon>
        <taxon>Brassica</taxon>
    </lineage>
</organism>
<dbReference type="Pfam" id="PF03478">
    <property type="entry name" value="Beta-prop_KIB1-4"/>
    <property type="match status" value="2"/>
</dbReference>